<evidence type="ECO:0000313" key="1">
    <source>
        <dbReference type="EMBL" id="OTP68214.1"/>
    </source>
</evidence>
<organism evidence="2 4">
    <name type="scientific">Caballeronia sordidicola</name>
    <name type="common">Burkholderia sordidicola</name>
    <dbReference type="NCBI Taxonomy" id="196367"/>
    <lineage>
        <taxon>Bacteria</taxon>
        <taxon>Pseudomonadati</taxon>
        <taxon>Pseudomonadota</taxon>
        <taxon>Betaproteobacteria</taxon>
        <taxon>Burkholderiales</taxon>
        <taxon>Burkholderiaceae</taxon>
        <taxon>Caballeronia</taxon>
    </lineage>
</organism>
<proteinExistence type="predicted"/>
<sequence length="37" mass="4046">MHRIAAASVIVLTVDDFGLLRMKLQFASGKPNIELCS</sequence>
<reference evidence="4" key="1">
    <citation type="submission" date="2017-01" db="EMBL/GenBank/DDBJ databases">
        <title>Genome Analysis of Deinococcus marmoris KOPRI26562.</title>
        <authorList>
            <person name="Kim J.H."/>
            <person name="Oh H.-M."/>
        </authorList>
    </citation>
    <scope>NUCLEOTIDE SEQUENCE [LARGE SCALE GENOMIC DNA]</scope>
    <source>
        <strain evidence="4">PAMC 26633</strain>
    </source>
</reference>
<evidence type="ECO:0000313" key="3">
    <source>
        <dbReference type="Proteomes" id="UP000194546"/>
    </source>
</evidence>
<dbReference type="AlphaFoldDB" id="A0A226WUA2"/>
<reference evidence="2" key="2">
    <citation type="submission" date="2017-01" db="EMBL/GenBank/DDBJ databases">
        <authorList>
            <person name="Mah S.A."/>
            <person name="Swanson W.J."/>
            <person name="Moy G.W."/>
            <person name="Vacquier V.D."/>
        </authorList>
    </citation>
    <scope>NUCLEOTIDE SEQUENCE</scope>
    <source>
        <strain evidence="2">PAMC 26633</strain>
    </source>
</reference>
<reference evidence="1 3" key="3">
    <citation type="submission" date="2017-03" db="EMBL/GenBank/DDBJ databases">
        <title>Genome analysis of strain PAMC 26510.</title>
        <authorList>
            <person name="Oh H.-M."/>
            <person name="Yang J.-A."/>
        </authorList>
    </citation>
    <scope>NUCLEOTIDE SEQUENCE [LARGE SCALE GENOMIC DNA]</scope>
    <source>
        <strain evidence="1 3">PAMC 26510</strain>
    </source>
</reference>
<accession>A0A226WUA2</accession>
<protein>
    <submittedName>
        <fullName evidence="2">Uncharacterized protein</fullName>
    </submittedName>
</protein>
<name>A0A226WUA2_CABSO</name>
<gene>
    <name evidence="2" type="ORF">BSU04_32145</name>
    <name evidence="1" type="ORF">PAMC26510_29315</name>
</gene>
<dbReference type="EMBL" id="MTHB01000219">
    <property type="protein sequence ID" value="OXC74380.1"/>
    <property type="molecule type" value="Genomic_DNA"/>
</dbReference>
<evidence type="ECO:0000313" key="4">
    <source>
        <dbReference type="Proteomes" id="UP000214720"/>
    </source>
</evidence>
<comment type="caution">
    <text evidence="2">The sequence shown here is derived from an EMBL/GenBank/DDBJ whole genome shotgun (WGS) entry which is preliminary data.</text>
</comment>
<dbReference type="Proteomes" id="UP000214720">
    <property type="component" value="Unassembled WGS sequence"/>
</dbReference>
<evidence type="ECO:0000313" key="2">
    <source>
        <dbReference type="EMBL" id="OXC74380.1"/>
    </source>
</evidence>
<dbReference type="Proteomes" id="UP000194546">
    <property type="component" value="Unassembled WGS sequence"/>
</dbReference>
<dbReference type="EMBL" id="NBTY01000174">
    <property type="protein sequence ID" value="OTP68214.1"/>
    <property type="molecule type" value="Genomic_DNA"/>
</dbReference>